<evidence type="ECO:0000256" key="1">
    <source>
        <dbReference type="SAM" id="Phobius"/>
    </source>
</evidence>
<keyword evidence="1" id="KW-1133">Transmembrane helix</keyword>
<dbReference type="OrthoDB" id="766438at2"/>
<dbReference type="PATRIC" id="fig|188932.3.peg.2209"/>
<name>A0A127VCR6_9SPHI</name>
<dbReference type="KEGG" id="pcm:AY601_2109"/>
<protein>
    <submittedName>
        <fullName evidence="2">Uncharacterized protein</fullName>
    </submittedName>
</protein>
<dbReference type="AlphaFoldDB" id="A0A127VCR6"/>
<dbReference type="RefSeq" id="WP_068400304.1">
    <property type="nucleotide sequence ID" value="NZ_CP014504.1"/>
</dbReference>
<gene>
    <name evidence="2" type="ORF">AY601_2109</name>
</gene>
<accession>A0A127VCR6</accession>
<dbReference type="EMBL" id="CP014504">
    <property type="protein sequence ID" value="AMP99010.1"/>
    <property type="molecule type" value="Genomic_DNA"/>
</dbReference>
<sequence length="143" mass="16254">MNLNATTIAILLVVILAIPYLVHVIRKVQNYSIPLFKALNPFYTKEMHEADQLKLSLSPIIREMETQDVAKFIQHWTAKFENGSFSEQDVIALNARIADGRADQVNGILALHPTARIQFQELNEQLRLKEAAIEKETESEVLV</sequence>
<evidence type="ECO:0000313" key="2">
    <source>
        <dbReference type="EMBL" id="AMP99010.1"/>
    </source>
</evidence>
<keyword evidence="1" id="KW-0472">Membrane</keyword>
<dbReference type="Proteomes" id="UP000071561">
    <property type="component" value="Chromosome"/>
</dbReference>
<feature type="transmembrane region" description="Helical" evidence="1">
    <location>
        <begin position="6"/>
        <end position="25"/>
    </location>
</feature>
<evidence type="ECO:0000313" key="3">
    <source>
        <dbReference type="Proteomes" id="UP000071561"/>
    </source>
</evidence>
<keyword evidence="1" id="KW-0812">Transmembrane</keyword>
<keyword evidence="3" id="KW-1185">Reference proteome</keyword>
<organism evidence="2 3">
    <name type="scientific">Pedobacter cryoconitis</name>
    <dbReference type="NCBI Taxonomy" id="188932"/>
    <lineage>
        <taxon>Bacteria</taxon>
        <taxon>Pseudomonadati</taxon>
        <taxon>Bacteroidota</taxon>
        <taxon>Sphingobacteriia</taxon>
        <taxon>Sphingobacteriales</taxon>
        <taxon>Sphingobacteriaceae</taxon>
        <taxon>Pedobacter</taxon>
    </lineage>
</organism>
<proteinExistence type="predicted"/>
<reference evidence="2 3" key="1">
    <citation type="submission" date="2016-03" db="EMBL/GenBank/DDBJ databases">
        <title>Complete genome sequence of Pedobacter cryoconitis PAMC 27485.</title>
        <authorList>
            <person name="Lee J."/>
            <person name="Kim O.-S."/>
        </authorList>
    </citation>
    <scope>NUCLEOTIDE SEQUENCE [LARGE SCALE GENOMIC DNA]</scope>
    <source>
        <strain evidence="2 3">PAMC 27485</strain>
    </source>
</reference>